<evidence type="ECO:0000256" key="1">
    <source>
        <dbReference type="SAM" id="Coils"/>
    </source>
</evidence>
<dbReference type="AlphaFoldDB" id="A0A0C2G407"/>
<protein>
    <submittedName>
        <fullName evidence="3">Uncharacterized protein</fullName>
    </submittedName>
</protein>
<reference evidence="3 4" key="1">
    <citation type="submission" date="2013-12" db="EMBL/GenBank/DDBJ databases">
        <title>Draft genome of the parsitic nematode Ancylostoma duodenale.</title>
        <authorList>
            <person name="Mitreva M."/>
        </authorList>
    </citation>
    <scope>NUCLEOTIDE SEQUENCE [LARGE SCALE GENOMIC DNA]</scope>
    <source>
        <strain evidence="3 4">Zhejiang</strain>
    </source>
</reference>
<keyword evidence="4" id="KW-1185">Reference proteome</keyword>
<evidence type="ECO:0000313" key="3">
    <source>
        <dbReference type="EMBL" id="KIH55710.1"/>
    </source>
</evidence>
<dbReference type="Proteomes" id="UP000054047">
    <property type="component" value="Unassembled WGS sequence"/>
</dbReference>
<proteinExistence type="predicted"/>
<keyword evidence="1" id="KW-0175">Coiled coil</keyword>
<feature type="coiled-coil region" evidence="1">
    <location>
        <begin position="141"/>
        <end position="219"/>
    </location>
</feature>
<gene>
    <name evidence="3" type="ORF">ANCDUO_14129</name>
</gene>
<evidence type="ECO:0000256" key="2">
    <source>
        <dbReference type="SAM" id="MobiDB-lite"/>
    </source>
</evidence>
<dbReference type="OrthoDB" id="5832149at2759"/>
<evidence type="ECO:0000313" key="4">
    <source>
        <dbReference type="Proteomes" id="UP000054047"/>
    </source>
</evidence>
<feature type="region of interest" description="Disordered" evidence="2">
    <location>
        <begin position="267"/>
        <end position="286"/>
    </location>
</feature>
<accession>A0A0C2G407</accession>
<sequence length="314" mass="36172">MLSLTVEGHMLFSGITISEMDEDLANLSIFMNGKKPTTSCLGNNLTLTLDILHRQVDTAATIRVDWAHMKGDPAFTFGTPEEQVIVVNRILRAASVAKEIIVRLASSYLLTNKWYAAQVDSVRLSEWSQVRQKTADISEVMSVANEEAKRLSTLIKEIENELQKAEKNVYEAKVHDKTERYKRVACTLQNRLQEQQQDIHALTLQVRELESKAQAKEMDNKYEYEQISDTKENTTASKRMQLTGLQVQVECEERRVQQVYSDCDNKYEQHHGGQQELSDYERGTEECHLRQVSPNHEQVYDDYYHDAAHYSHEN</sequence>
<name>A0A0C2G407_9BILA</name>
<organism evidence="3 4">
    <name type="scientific">Ancylostoma duodenale</name>
    <dbReference type="NCBI Taxonomy" id="51022"/>
    <lineage>
        <taxon>Eukaryota</taxon>
        <taxon>Metazoa</taxon>
        <taxon>Ecdysozoa</taxon>
        <taxon>Nematoda</taxon>
        <taxon>Chromadorea</taxon>
        <taxon>Rhabditida</taxon>
        <taxon>Rhabditina</taxon>
        <taxon>Rhabditomorpha</taxon>
        <taxon>Strongyloidea</taxon>
        <taxon>Ancylostomatidae</taxon>
        <taxon>Ancylostomatinae</taxon>
        <taxon>Ancylostoma</taxon>
    </lineage>
</organism>
<dbReference type="EMBL" id="KN736886">
    <property type="protein sequence ID" value="KIH55710.1"/>
    <property type="molecule type" value="Genomic_DNA"/>
</dbReference>